<organism evidence="1 2">
    <name type="scientific">Dunaliella salina</name>
    <name type="common">Green alga</name>
    <name type="synonym">Protococcus salinus</name>
    <dbReference type="NCBI Taxonomy" id="3046"/>
    <lineage>
        <taxon>Eukaryota</taxon>
        <taxon>Viridiplantae</taxon>
        <taxon>Chlorophyta</taxon>
        <taxon>core chlorophytes</taxon>
        <taxon>Chlorophyceae</taxon>
        <taxon>CS clade</taxon>
        <taxon>Chlamydomonadales</taxon>
        <taxon>Dunaliellaceae</taxon>
        <taxon>Dunaliella</taxon>
    </lineage>
</organism>
<name>A0ABQ7H3K3_DUNSA</name>
<evidence type="ECO:0000313" key="1">
    <source>
        <dbReference type="EMBL" id="KAF5841447.1"/>
    </source>
</evidence>
<comment type="caution">
    <text evidence="1">The sequence shown here is derived from an EMBL/GenBank/DDBJ whole genome shotgun (WGS) entry which is preliminary data.</text>
</comment>
<proteinExistence type="predicted"/>
<protein>
    <recommendedName>
        <fullName evidence="3">Encoded protein</fullName>
    </recommendedName>
</protein>
<gene>
    <name evidence="1" type="ORF">DUNSADRAFT_12891</name>
</gene>
<evidence type="ECO:0000313" key="2">
    <source>
        <dbReference type="Proteomes" id="UP000815325"/>
    </source>
</evidence>
<keyword evidence="2" id="KW-1185">Reference proteome</keyword>
<evidence type="ECO:0008006" key="3">
    <source>
        <dbReference type="Google" id="ProtNLM"/>
    </source>
</evidence>
<sequence length="95" mass="10726">MLCMPYGGHLEAAQVVLLHSTNPDLTRLPQPQRQATQARKHAEADILGSSYLTLRRHYPSDVQSISIRLCCCHTPFLLALLLDMTVLVFFFCGHF</sequence>
<dbReference type="Proteomes" id="UP000815325">
    <property type="component" value="Unassembled WGS sequence"/>
</dbReference>
<accession>A0ABQ7H3K3</accession>
<dbReference type="EMBL" id="MU069485">
    <property type="protein sequence ID" value="KAF5841447.1"/>
    <property type="molecule type" value="Genomic_DNA"/>
</dbReference>
<reference evidence="1" key="1">
    <citation type="submission" date="2017-08" db="EMBL/GenBank/DDBJ databases">
        <authorList>
            <person name="Polle J.E."/>
            <person name="Barry K."/>
            <person name="Cushman J."/>
            <person name="Schmutz J."/>
            <person name="Tran D."/>
            <person name="Hathwaick L.T."/>
            <person name="Yim W.C."/>
            <person name="Jenkins J."/>
            <person name="Mckie-Krisberg Z.M."/>
            <person name="Prochnik S."/>
            <person name="Lindquist E."/>
            <person name="Dockter R.B."/>
            <person name="Adam C."/>
            <person name="Molina H."/>
            <person name="Bunkerborg J."/>
            <person name="Jin E."/>
            <person name="Buchheim M."/>
            <person name="Magnuson J."/>
        </authorList>
    </citation>
    <scope>NUCLEOTIDE SEQUENCE</scope>
    <source>
        <strain evidence="1">CCAP 19/18</strain>
    </source>
</reference>